<dbReference type="AlphaFoldDB" id="A0A090N8B5"/>
<keyword evidence="2" id="KW-1185">Reference proteome</keyword>
<dbReference type="RefSeq" id="WP_009341164.1">
    <property type="nucleotide sequence ID" value="NZ_CCAZ020000002.1"/>
</dbReference>
<protein>
    <submittedName>
        <fullName evidence="1">Uncharacterized protein</fullName>
    </submittedName>
</protein>
<accession>A0A090N8B5</accession>
<evidence type="ECO:0000313" key="1">
    <source>
        <dbReference type="EMBL" id="CEG09848.1"/>
    </source>
</evidence>
<dbReference type="Proteomes" id="UP000035762">
    <property type="component" value="Unassembled WGS sequence"/>
</dbReference>
<name>A0A090N8B5_AFIFE</name>
<sequence length="85" mass="9490">MIEKVVFPKDASIEQLHIIIGTLYLSLGYMVERIAKPTDVASTAQFKEEFMSALKSGDIDMSILDDSKTFDLVVQMIGSLFENKS</sequence>
<reference evidence="1 2" key="1">
    <citation type="journal article" date="2014" name="Genome Announc.">
        <title>Genome Sequence of Afipia felis Strain 76713, Isolated in Hospital Water Using an Amoeba Co-Culture Procedure.</title>
        <authorList>
            <person name="Benamar S."/>
            <person name="La Scola B."/>
            <person name="Croce O."/>
        </authorList>
    </citation>
    <scope>NUCLEOTIDE SEQUENCE [LARGE SCALE GENOMIC DNA]</scope>
    <source>
        <strain evidence="1 2">76713</strain>
    </source>
</reference>
<comment type="caution">
    <text evidence="1">The sequence shown here is derived from an EMBL/GenBank/DDBJ whole genome shotgun (WGS) entry which is preliminary data.</text>
</comment>
<proteinExistence type="predicted"/>
<dbReference type="OrthoDB" id="8163102at2"/>
<organism evidence="1 2">
    <name type="scientific">Afipia felis</name>
    <name type="common">Cat scratch disease bacillus</name>
    <dbReference type="NCBI Taxonomy" id="1035"/>
    <lineage>
        <taxon>Bacteria</taxon>
        <taxon>Pseudomonadati</taxon>
        <taxon>Pseudomonadota</taxon>
        <taxon>Alphaproteobacteria</taxon>
        <taxon>Hyphomicrobiales</taxon>
        <taxon>Nitrobacteraceae</taxon>
        <taxon>Afipia</taxon>
    </lineage>
</organism>
<dbReference type="EMBL" id="CCAZ020000002">
    <property type="protein sequence ID" value="CEG09848.1"/>
    <property type="molecule type" value="Genomic_DNA"/>
</dbReference>
<gene>
    <name evidence="1" type="ORF">BN961_03280</name>
</gene>
<evidence type="ECO:0000313" key="2">
    <source>
        <dbReference type="Proteomes" id="UP000035762"/>
    </source>
</evidence>